<protein>
    <submittedName>
        <fullName evidence="2">Uncharacterized protein</fullName>
    </submittedName>
</protein>
<dbReference type="PANTHER" id="PTHR36312">
    <property type="entry name" value="THIONIN-LIKE PROTEIN 1"/>
    <property type="match status" value="1"/>
</dbReference>
<feature type="signal peptide" evidence="1">
    <location>
        <begin position="1"/>
        <end position="27"/>
    </location>
</feature>
<dbReference type="PANTHER" id="PTHR36312:SF1">
    <property type="entry name" value="OS01G0594500 PROTEIN"/>
    <property type="match status" value="1"/>
</dbReference>
<dbReference type="InterPro" id="IPR038975">
    <property type="entry name" value="THNL"/>
</dbReference>
<gene>
    <name evidence="2" type="ORF">ZIOFF_029458</name>
</gene>
<organism evidence="2 3">
    <name type="scientific">Zingiber officinale</name>
    <name type="common">Ginger</name>
    <name type="synonym">Amomum zingiber</name>
    <dbReference type="NCBI Taxonomy" id="94328"/>
    <lineage>
        <taxon>Eukaryota</taxon>
        <taxon>Viridiplantae</taxon>
        <taxon>Streptophyta</taxon>
        <taxon>Embryophyta</taxon>
        <taxon>Tracheophyta</taxon>
        <taxon>Spermatophyta</taxon>
        <taxon>Magnoliopsida</taxon>
        <taxon>Liliopsida</taxon>
        <taxon>Zingiberales</taxon>
        <taxon>Zingiberaceae</taxon>
        <taxon>Zingiber</taxon>
    </lineage>
</organism>
<evidence type="ECO:0000313" key="2">
    <source>
        <dbReference type="EMBL" id="KAG6511390.1"/>
    </source>
</evidence>
<accession>A0A8J5L474</accession>
<comment type="caution">
    <text evidence="2">The sequence shown here is derived from an EMBL/GenBank/DDBJ whole genome shotgun (WGS) entry which is preliminary data.</text>
</comment>
<evidence type="ECO:0000256" key="1">
    <source>
        <dbReference type="SAM" id="SignalP"/>
    </source>
</evidence>
<proteinExistence type="predicted"/>
<evidence type="ECO:0000313" key="3">
    <source>
        <dbReference type="Proteomes" id="UP000734854"/>
    </source>
</evidence>
<sequence>MAETKMVVVAFLLVAMLVASSAPAVEGAHCLRDCFARCPKETDNTVTSCHDLCVQSCIIPRRKLMAETKMVVVAFLLVAMLVASSAPAAQATCFLNCYARCANGKVGDTSCNNMCMQACVIPTSISTDGSVNFDVSLTGGVN</sequence>
<reference evidence="2 3" key="1">
    <citation type="submission" date="2020-08" db="EMBL/GenBank/DDBJ databases">
        <title>Plant Genome Project.</title>
        <authorList>
            <person name="Zhang R.-G."/>
        </authorList>
    </citation>
    <scope>NUCLEOTIDE SEQUENCE [LARGE SCALE GENOMIC DNA]</scope>
    <source>
        <tissue evidence="2">Rhizome</tissue>
    </source>
</reference>
<dbReference type="Proteomes" id="UP000734854">
    <property type="component" value="Unassembled WGS sequence"/>
</dbReference>
<feature type="chain" id="PRO_5035322309" evidence="1">
    <location>
        <begin position="28"/>
        <end position="142"/>
    </location>
</feature>
<keyword evidence="1" id="KW-0732">Signal</keyword>
<dbReference type="EMBL" id="JACMSC010000008">
    <property type="protein sequence ID" value="KAG6511390.1"/>
    <property type="molecule type" value="Genomic_DNA"/>
</dbReference>
<keyword evidence="3" id="KW-1185">Reference proteome</keyword>
<name>A0A8J5L474_ZINOF</name>
<dbReference type="AlphaFoldDB" id="A0A8J5L474"/>